<evidence type="ECO:0000313" key="3">
    <source>
        <dbReference type="EMBL" id="RRC97806.1"/>
    </source>
</evidence>
<keyword evidence="1" id="KW-0472">Membrane</keyword>
<evidence type="ECO:0000313" key="4">
    <source>
        <dbReference type="Proteomes" id="UP000267535"/>
    </source>
</evidence>
<evidence type="ECO:0000259" key="2">
    <source>
        <dbReference type="Pfam" id="PF13386"/>
    </source>
</evidence>
<organism evidence="3 4">
    <name type="scientific">Amphritea balenae</name>
    <dbReference type="NCBI Taxonomy" id="452629"/>
    <lineage>
        <taxon>Bacteria</taxon>
        <taxon>Pseudomonadati</taxon>
        <taxon>Pseudomonadota</taxon>
        <taxon>Gammaproteobacteria</taxon>
        <taxon>Oceanospirillales</taxon>
        <taxon>Oceanospirillaceae</taxon>
        <taxon>Amphritea</taxon>
    </lineage>
</organism>
<keyword evidence="4" id="KW-1185">Reference proteome</keyword>
<feature type="transmembrane region" description="Helical" evidence="1">
    <location>
        <begin position="163"/>
        <end position="186"/>
    </location>
</feature>
<feature type="transmembrane region" description="Helical" evidence="1">
    <location>
        <begin position="198"/>
        <end position="216"/>
    </location>
</feature>
<dbReference type="PANTHER" id="PTHR42208">
    <property type="entry name" value="HEAVY METAL TRANSPORTER-RELATED"/>
    <property type="match status" value="1"/>
</dbReference>
<sequence>MTETLTIATAIMLGLLGSAHCLGMCGGISSAVAMGIDKKNRNPLLLLIGFNTGRIFSYAVAGALIGSIGWLIRSPEVSLILRTLAGAILILMGLYVAQIWKGLSWLEKQGNLIWRHLQPFSRRLLPVQNISQSLALGALWGWLPCGLVYSTLIWSATATDWKISALMMACFGIGTLPAMFATGLFARQVQSLLKNRNAQTIAGLLIIMFGLYTIPWRGLGL</sequence>
<dbReference type="OrthoDB" id="9798690at2"/>
<feature type="transmembrane region" description="Helical" evidence="1">
    <location>
        <begin position="6"/>
        <end position="34"/>
    </location>
</feature>
<dbReference type="InterPro" id="IPR039447">
    <property type="entry name" value="UreH-like_TM_dom"/>
</dbReference>
<dbReference type="Pfam" id="PF13386">
    <property type="entry name" value="DsbD_2"/>
    <property type="match status" value="1"/>
</dbReference>
<dbReference type="AlphaFoldDB" id="A0A3P1SL25"/>
<keyword evidence="1" id="KW-1133">Transmembrane helix</keyword>
<dbReference type="RefSeq" id="WP_124927301.1">
    <property type="nucleotide sequence ID" value="NZ_BMOH01000008.1"/>
</dbReference>
<protein>
    <submittedName>
        <fullName evidence="3">Sulfite exporter TauE/SafE family protein</fullName>
    </submittedName>
</protein>
<dbReference type="EMBL" id="RQXV01000010">
    <property type="protein sequence ID" value="RRC97806.1"/>
    <property type="molecule type" value="Genomic_DNA"/>
</dbReference>
<reference evidence="3 4" key="1">
    <citation type="submission" date="2018-11" db="EMBL/GenBank/DDBJ databases">
        <title>The draft genome sequence of Amphritea balenae JAMM 1525T.</title>
        <authorList>
            <person name="Fang Z."/>
            <person name="Zhang Y."/>
            <person name="Han X."/>
        </authorList>
    </citation>
    <scope>NUCLEOTIDE SEQUENCE [LARGE SCALE GENOMIC DNA]</scope>
    <source>
        <strain evidence="3 4">JAMM 1525</strain>
    </source>
</reference>
<dbReference type="Proteomes" id="UP000267535">
    <property type="component" value="Unassembled WGS sequence"/>
</dbReference>
<proteinExistence type="predicted"/>
<dbReference type="PANTHER" id="PTHR42208:SF1">
    <property type="entry name" value="HEAVY METAL TRANSPORTER"/>
    <property type="match status" value="1"/>
</dbReference>
<accession>A0A3P1SL25</accession>
<feature type="transmembrane region" description="Helical" evidence="1">
    <location>
        <begin position="55"/>
        <end position="73"/>
    </location>
</feature>
<feature type="domain" description="Urease accessory protein UreH-like transmembrane" evidence="2">
    <location>
        <begin position="9"/>
        <end position="212"/>
    </location>
</feature>
<feature type="transmembrane region" description="Helical" evidence="1">
    <location>
        <begin position="79"/>
        <end position="103"/>
    </location>
</feature>
<evidence type="ECO:0000256" key="1">
    <source>
        <dbReference type="SAM" id="Phobius"/>
    </source>
</evidence>
<comment type="caution">
    <text evidence="3">The sequence shown here is derived from an EMBL/GenBank/DDBJ whole genome shotgun (WGS) entry which is preliminary data.</text>
</comment>
<gene>
    <name evidence="3" type="ORF">EHS89_16665</name>
</gene>
<name>A0A3P1SL25_9GAMM</name>
<keyword evidence="1" id="KW-0812">Transmembrane</keyword>